<sequence>MFKNTLTFILLLFTFSTISGQNLEELKKTALRDCKITVQSTLNEDFKTLLKYTHPAILEAAGGASVMEEYLKTTFAQMKEGGFKYVKCETQFVSDVVQEQGEYRCYLRVYNEMIMNNKRIKSNSHMLGFYLEDAKKWVFVEAKEMKENGSIINYFPDFKTNLKIPENTMEIVDE</sequence>
<dbReference type="Proteomes" id="UP000248584">
    <property type="component" value="Unassembled WGS sequence"/>
</dbReference>
<evidence type="ECO:0000313" key="2">
    <source>
        <dbReference type="Proteomes" id="UP000248584"/>
    </source>
</evidence>
<name>A0ABX5PVL2_9FLAO</name>
<organism evidence="1 2">
    <name type="scientific">Nonlabens dokdonensis</name>
    <dbReference type="NCBI Taxonomy" id="328515"/>
    <lineage>
        <taxon>Bacteria</taxon>
        <taxon>Pseudomonadati</taxon>
        <taxon>Bacteroidota</taxon>
        <taxon>Flavobacteriia</taxon>
        <taxon>Flavobacteriales</taxon>
        <taxon>Flavobacteriaceae</taxon>
        <taxon>Nonlabens</taxon>
    </lineage>
</organism>
<dbReference type="RefSeq" id="WP_015363927.1">
    <property type="nucleotide sequence ID" value="NZ_QKZR01000005.1"/>
</dbReference>
<comment type="caution">
    <text evidence="1">The sequence shown here is derived from an EMBL/GenBank/DDBJ whole genome shotgun (WGS) entry which is preliminary data.</text>
</comment>
<keyword evidence="2" id="KW-1185">Reference proteome</keyword>
<evidence type="ECO:0008006" key="3">
    <source>
        <dbReference type="Google" id="ProtNLM"/>
    </source>
</evidence>
<accession>A0ABX5PVL2</accession>
<proteinExistence type="predicted"/>
<evidence type="ECO:0000313" key="1">
    <source>
        <dbReference type="EMBL" id="PZX38181.1"/>
    </source>
</evidence>
<gene>
    <name evidence="1" type="ORF">LX97_02762</name>
</gene>
<protein>
    <recommendedName>
        <fullName evidence="3">DUF4440 domain-containing protein</fullName>
    </recommendedName>
</protein>
<dbReference type="EMBL" id="QKZR01000005">
    <property type="protein sequence ID" value="PZX38181.1"/>
    <property type="molecule type" value="Genomic_DNA"/>
</dbReference>
<reference evidence="1 2" key="1">
    <citation type="submission" date="2018-06" db="EMBL/GenBank/DDBJ databases">
        <title>Genomic Encyclopedia of Archaeal and Bacterial Type Strains, Phase II (KMG-II): from individual species to whole genera.</title>
        <authorList>
            <person name="Goeker M."/>
        </authorList>
    </citation>
    <scope>NUCLEOTIDE SEQUENCE [LARGE SCALE GENOMIC DNA]</scope>
    <source>
        <strain evidence="1 2">DSM 17205</strain>
    </source>
</reference>